<evidence type="ECO:0000313" key="3">
    <source>
        <dbReference type="Proteomes" id="UP000308054"/>
    </source>
</evidence>
<sequence>MDAPALTFSLGVLALIIASAFVFARKPGLRLASREEAARLFLVDHWDAPVRAVSLSGDGRAALLELDGGEVGIVSVFGDRAVTRRLPAKALRVAGRGDGLELRLPDASLPRLRLDLAPDEHARWAARLDAQDPALKAEARAA</sequence>
<reference evidence="2 3" key="1">
    <citation type="journal article" date="2017" name="Int. J. Syst. Evol. Microbiol.">
        <title>Marinicauda algicola sp. nov., isolated from a marine red alga Rhodosorus marinus.</title>
        <authorList>
            <person name="Jeong S.E."/>
            <person name="Jeon S.H."/>
            <person name="Chun B.H."/>
            <person name="Kim D.W."/>
            <person name="Jeon C.O."/>
        </authorList>
    </citation>
    <scope>NUCLEOTIDE SEQUENCE [LARGE SCALE GENOMIC DNA]</scope>
    <source>
        <strain evidence="2 3">JCM 31718</strain>
    </source>
</reference>
<keyword evidence="3" id="KW-1185">Reference proteome</keyword>
<dbReference type="OrthoDB" id="7859692at2"/>
<evidence type="ECO:0000313" key="2">
    <source>
        <dbReference type="EMBL" id="TGY87662.1"/>
    </source>
</evidence>
<organism evidence="2 3">
    <name type="scientific">Marinicauda algicola</name>
    <dbReference type="NCBI Taxonomy" id="2029849"/>
    <lineage>
        <taxon>Bacteria</taxon>
        <taxon>Pseudomonadati</taxon>
        <taxon>Pseudomonadota</taxon>
        <taxon>Alphaproteobacteria</taxon>
        <taxon>Maricaulales</taxon>
        <taxon>Maricaulaceae</taxon>
        <taxon>Marinicauda</taxon>
    </lineage>
</organism>
<keyword evidence="1" id="KW-1133">Transmembrane helix</keyword>
<gene>
    <name evidence="2" type="ORF">E5163_14615</name>
</gene>
<comment type="caution">
    <text evidence="2">The sequence shown here is derived from an EMBL/GenBank/DDBJ whole genome shotgun (WGS) entry which is preliminary data.</text>
</comment>
<protein>
    <submittedName>
        <fullName evidence="2">Uncharacterized protein</fullName>
    </submittedName>
</protein>
<dbReference type="AlphaFoldDB" id="A0A4S2GY13"/>
<evidence type="ECO:0000256" key="1">
    <source>
        <dbReference type="SAM" id="Phobius"/>
    </source>
</evidence>
<accession>A0A4S2GY13</accession>
<name>A0A4S2GY13_9PROT</name>
<feature type="transmembrane region" description="Helical" evidence="1">
    <location>
        <begin position="6"/>
        <end position="24"/>
    </location>
</feature>
<proteinExistence type="predicted"/>
<dbReference type="Proteomes" id="UP000308054">
    <property type="component" value="Unassembled WGS sequence"/>
</dbReference>
<dbReference type="RefSeq" id="WP_135997267.1">
    <property type="nucleotide sequence ID" value="NZ_CP071057.1"/>
</dbReference>
<keyword evidence="1" id="KW-0812">Transmembrane</keyword>
<dbReference type="EMBL" id="SRXW01000005">
    <property type="protein sequence ID" value="TGY87662.1"/>
    <property type="molecule type" value="Genomic_DNA"/>
</dbReference>
<keyword evidence="1" id="KW-0472">Membrane</keyword>